<feature type="region of interest" description="Disordered" evidence="1">
    <location>
        <begin position="104"/>
        <end position="170"/>
    </location>
</feature>
<evidence type="ECO:0000256" key="1">
    <source>
        <dbReference type="SAM" id="MobiDB-lite"/>
    </source>
</evidence>
<evidence type="ECO:0000313" key="2">
    <source>
        <dbReference type="EMBL" id="KAK3053920.1"/>
    </source>
</evidence>
<keyword evidence="3" id="KW-1185">Reference proteome</keyword>
<dbReference type="AlphaFoldDB" id="A0AAJ0GCL0"/>
<reference evidence="2" key="1">
    <citation type="submission" date="2023-04" db="EMBL/GenBank/DDBJ databases">
        <title>Black Yeasts Isolated from many extreme environments.</title>
        <authorList>
            <person name="Coleine C."/>
            <person name="Stajich J.E."/>
            <person name="Selbmann L."/>
        </authorList>
    </citation>
    <scope>NUCLEOTIDE SEQUENCE</scope>
    <source>
        <strain evidence="2">CCFEE 5312</strain>
    </source>
</reference>
<proteinExistence type="predicted"/>
<sequence length="170" mass="19541">MPIQLAVATYDQGHWTLYAAKSVKDKKERGTMFEAKGSTTSANSDSDFREMKNMIEEVPMRNRVKYWDCQNWIIDVLDAMEEQSLIEADDTYTRAKAALVKIIDESRPEVISDQEISSEEEEGADEEDRGREEGEEANGVDDEDDEDEEDEEEKPRSMKSVERIDDSDEE</sequence>
<gene>
    <name evidence="2" type="ORF">LTR09_005200</name>
</gene>
<dbReference type="EMBL" id="JAWDJX010000014">
    <property type="protein sequence ID" value="KAK3053920.1"/>
    <property type="molecule type" value="Genomic_DNA"/>
</dbReference>
<accession>A0AAJ0GCL0</accession>
<protein>
    <submittedName>
        <fullName evidence="2">Uncharacterized protein</fullName>
    </submittedName>
</protein>
<name>A0AAJ0GCL0_9PEZI</name>
<dbReference type="Proteomes" id="UP001271007">
    <property type="component" value="Unassembled WGS sequence"/>
</dbReference>
<feature type="compositionally biased region" description="Basic and acidic residues" evidence="1">
    <location>
        <begin position="153"/>
        <end position="164"/>
    </location>
</feature>
<comment type="caution">
    <text evidence="2">The sequence shown here is derived from an EMBL/GenBank/DDBJ whole genome shotgun (WGS) entry which is preliminary data.</text>
</comment>
<evidence type="ECO:0000313" key="3">
    <source>
        <dbReference type="Proteomes" id="UP001271007"/>
    </source>
</evidence>
<organism evidence="2 3">
    <name type="scientific">Extremus antarcticus</name>
    <dbReference type="NCBI Taxonomy" id="702011"/>
    <lineage>
        <taxon>Eukaryota</taxon>
        <taxon>Fungi</taxon>
        <taxon>Dikarya</taxon>
        <taxon>Ascomycota</taxon>
        <taxon>Pezizomycotina</taxon>
        <taxon>Dothideomycetes</taxon>
        <taxon>Dothideomycetidae</taxon>
        <taxon>Mycosphaerellales</taxon>
        <taxon>Extremaceae</taxon>
        <taxon>Extremus</taxon>
    </lineage>
</organism>
<feature type="compositionally biased region" description="Acidic residues" evidence="1">
    <location>
        <begin position="116"/>
        <end position="152"/>
    </location>
</feature>